<sequence length="511" mass="57240">MQPTKKARVIVAHGWGTTDPTAGNVFCDDSRLRYIYEKESIKHMEASTRVKESHSYKQITANGSLDSVDYVMADMVKSCKWISERSKGFKCTSECVACLQEGALLEIRPCGHPLHPDCFLRWYRLNRSCPLCRGPAEKIEAVQGQDTFQESVMEVDLDARFSELIPDAGLVDRAIPEKESLEMKKDDFISFLDTADNVTWTEDVLMEDQNEEMSSSISDPTLLKSVETLQLLFPSSDESLKDDASFATCDYPPTTTIPNYWHVLSEDFGRSNRSGGIGGVNTSSMVKSRTGHDLSTLYPLGSSDRREDALEKNKVVSCRCSGGCRNGRCACVRENGMCTPACRCTSCQNPFSIVKAAGANMDILKNDSCFMQNACKGRVMKYRLQELLTLACCKRQISVMECLHGYTCMDCTSLFAPNNKLEYHYTFSWCTNKLLQAVKTPRRHCDICRRCTDHRDQHCNDCNRCYFAGVTGELPCSCQGYPSGSREIGADAIPFDHRTTPADEENDCTIM</sequence>
<dbReference type="SUPFAM" id="SSF57850">
    <property type="entry name" value="RING/U-box"/>
    <property type="match status" value="1"/>
</dbReference>
<dbReference type="InterPro" id="IPR013083">
    <property type="entry name" value="Znf_RING/FYVE/PHD"/>
</dbReference>
<reference evidence="3" key="2">
    <citation type="submission" date="2011-02" db="EMBL/GenBank/DDBJ databases">
        <authorList>
            <person name="MacLean D."/>
        </authorList>
    </citation>
    <scope>NUCLEOTIDE SEQUENCE</scope>
</reference>
<organism evidence="3">
    <name type="scientific">Albugo laibachii Nc14</name>
    <dbReference type="NCBI Taxonomy" id="890382"/>
    <lineage>
        <taxon>Eukaryota</taxon>
        <taxon>Sar</taxon>
        <taxon>Stramenopiles</taxon>
        <taxon>Oomycota</taxon>
        <taxon>Peronosporomycetes</taxon>
        <taxon>Albuginales</taxon>
        <taxon>Albuginaceae</taxon>
        <taxon>Albugo</taxon>
    </lineage>
</organism>
<dbReference type="PROSITE" id="PS50216">
    <property type="entry name" value="DHHC"/>
    <property type="match status" value="1"/>
</dbReference>
<evidence type="ECO:0000256" key="1">
    <source>
        <dbReference type="PROSITE-ProRule" id="PRU00175"/>
    </source>
</evidence>
<keyword evidence="1" id="KW-0862">Zinc</keyword>
<proteinExistence type="predicted"/>
<dbReference type="HOGENOM" id="CLU_480203_0_0_1"/>
<protein>
    <submittedName>
        <fullName evidence="3">Uncharacterized protein AlNc14C338G10758</fullName>
    </submittedName>
</protein>
<keyword evidence="1" id="KW-0863">Zinc-finger</keyword>
<keyword evidence="1" id="KW-0479">Metal-binding</keyword>
<dbReference type="SMART" id="SM00184">
    <property type="entry name" value="RING"/>
    <property type="match status" value="1"/>
</dbReference>
<dbReference type="PROSITE" id="PS50089">
    <property type="entry name" value="ZF_RING_2"/>
    <property type="match status" value="1"/>
</dbReference>
<dbReference type="InterPro" id="IPR001841">
    <property type="entry name" value="Znf_RING"/>
</dbReference>
<name>F0WWZ7_9STRA</name>
<dbReference type="Pfam" id="PF13639">
    <property type="entry name" value="zf-RING_2"/>
    <property type="match status" value="1"/>
</dbReference>
<evidence type="ECO:0000259" key="2">
    <source>
        <dbReference type="PROSITE" id="PS50089"/>
    </source>
</evidence>
<dbReference type="EMBL" id="FR824383">
    <property type="protein sequence ID" value="CCA25983.1"/>
    <property type="molecule type" value="Genomic_DNA"/>
</dbReference>
<feature type="domain" description="RING-type" evidence="2">
    <location>
        <begin position="95"/>
        <end position="133"/>
    </location>
</feature>
<accession>F0WWZ7</accession>
<gene>
    <name evidence="3" type="primary">AlNc14C338G10758</name>
    <name evidence="3" type="ORF">ALNC14_121270</name>
</gene>
<reference evidence="3" key="1">
    <citation type="journal article" date="2011" name="PLoS Biol.">
        <title>Gene gain and loss during evolution of obligate parasitism in the white rust pathogen of Arabidopsis thaliana.</title>
        <authorList>
            <person name="Kemen E."/>
            <person name="Gardiner A."/>
            <person name="Schultz-Larsen T."/>
            <person name="Kemen A.C."/>
            <person name="Balmuth A.L."/>
            <person name="Robert-Seilaniantz A."/>
            <person name="Bailey K."/>
            <person name="Holub E."/>
            <person name="Studholme D.J."/>
            <person name="Maclean D."/>
            <person name="Jones J.D."/>
        </authorList>
    </citation>
    <scope>NUCLEOTIDE SEQUENCE</scope>
</reference>
<evidence type="ECO:0000313" key="3">
    <source>
        <dbReference type="EMBL" id="CCA25983.1"/>
    </source>
</evidence>
<dbReference type="Gene3D" id="3.30.40.10">
    <property type="entry name" value="Zinc/RING finger domain, C3HC4 (zinc finger)"/>
    <property type="match status" value="1"/>
</dbReference>
<dbReference type="GO" id="GO:0008270">
    <property type="term" value="F:zinc ion binding"/>
    <property type="evidence" value="ECO:0007669"/>
    <property type="project" value="UniProtKB-KW"/>
</dbReference>
<dbReference type="AlphaFoldDB" id="F0WWZ7"/>